<dbReference type="Proteomes" id="UP000887458">
    <property type="component" value="Unassembled WGS sequence"/>
</dbReference>
<evidence type="ECO:0000313" key="2">
    <source>
        <dbReference type="EMBL" id="KAH9417977.1"/>
    </source>
</evidence>
<comment type="caution">
    <text evidence="2">The sequence shown here is derived from an EMBL/GenBank/DDBJ whole genome shotgun (WGS) entry which is preliminary data.</text>
</comment>
<feature type="transmembrane region" description="Helical" evidence="1">
    <location>
        <begin position="36"/>
        <end position="55"/>
    </location>
</feature>
<protein>
    <submittedName>
        <fullName evidence="2">Uncharacterized protein</fullName>
    </submittedName>
</protein>
<keyword evidence="1" id="KW-0472">Membrane</keyword>
<proteinExistence type="predicted"/>
<reference evidence="2 3" key="2">
    <citation type="journal article" date="2022" name="Mol. Biol. Evol.">
        <title>Comparative Genomics Reveals Insights into the Divergent Evolution of Astigmatic Mites and Household Pest Adaptations.</title>
        <authorList>
            <person name="Xiong Q."/>
            <person name="Wan A.T."/>
            <person name="Liu X."/>
            <person name="Fung C.S."/>
            <person name="Xiao X."/>
            <person name="Malainual N."/>
            <person name="Hou J."/>
            <person name="Wang L."/>
            <person name="Wang M."/>
            <person name="Yang K.Y."/>
            <person name="Cui Y."/>
            <person name="Leung E.L."/>
            <person name="Nong W."/>
            <person name="Shin S.K."/>
            <person name="Au S.W."/>
            <person name="Jeong K.Y."/>
            <person name="Chew F.T."/>
            <person name="Hui J.H."/>
            <person name="Leung T.F."/>
            <person name="Tungtrongchitr A."/>
            <person name="Zhong N."/>
            <person name="Liu Z."/>
            <person name="Tsui S.K."/>
        </authorList>
    </citation>
    <scope>NUCLEOTIDE SEQUENCE [LARGE SCALE GENOMIC DNA]</scope>
    <source>
        <strain evidence="2">Derp</strain>
    </source>
</reference>
<keyword evidence="3" id="KW-1185">Reference proteome</keyword>
<accession>A0ABQ8J627</accession>
<keyword evidence="1" id="KW-1133">Transmembrane helix</keyword>
<reference evidence="2 3" key="1">
    <citation type="journal article" date="2018" name="J. Allergy Clin. Immunol.">
        <title>High-quality assembly of Dermatophagoides pteronyssinus genome and transcriptome reveals a wide range of novel allergens.</title>
        <authorList>
            <person name="Liu X.Y."/>
            <person name="Yang K.Y."/>
            <person name="Wang M.Q."/>
            <person name="Kwok J.S."/>
            <person name="Zeng X."/>
            <person name="Yang Z."/>
            <person name="Xiao X.J."/>
            <person name="Lau C.P."/>
            <person name="Li Y."/>
            <person name="Huang Z.M."/>
            <person name="Ba J.G."/>
            <person name="Yim A.K."/>
            <person name="Ouyang C.Y."/>
            <person name="Ngai S.M."/>
            <person name="Chan T.F."/>
            <person name="Leung E.L."/>
            <person name="Liu L."/>
            <person name="Liu Z.G."/>
            <person name="Tsui S.K."/>
        </authorList>
    </citation>
    <scope>NUCLEOTIDE SEQUENCE [LARGE SCALE GENOMIC DNA]</scope>
    <source>
        <strain evidence="2">Derp</strain>
    </source>
</reference>
<name>A0ABQ8J627_DERPT</name>
<dbReference type="EMBL" id="NJHN03000067">
    <property type="protein sequence ID" value="KAH9417977.1"/>
    <property type="molecule type" value="Genomic_DNA"/>
</dbReference>
<sequence length="66" mass="7845">MEAKDDEEELGSNCCFFRESPQGFSRKQKEMRKRKIIAALVFSIQFQSSSLRSVIDYNFNVLYKHY</sequence>
<gene>
    <name evidence="2" type="ORF">DERP_008230</name>
</gene>
<organism evidence="2 3">
    <name type="scientific">Dermatophagoides pteronyssinus</name>
    <name type="common">European house dust mite</name>
    <dbReference type="NCBI Taxonomy" id="6956"/>
    <lineage>
        <taxon>Eukaryota</taxon>
        <taxon>Metazoa</taxon>
        <taxon>Ecdysozoa</taxon>
        <taxon>Arthropoda</taxon>
        <taxon>Chelicerata</taxon>
        <taxon>Arachnida</taxon>
        <taxon>Acari</taxon>
        <taxon>Acariformes</taxon>
        <taxon>Sarcoptiformes</taxon>
        <taxon>Astigmata</taxon>
        <taxon>Psoroptidia</taxon>
        <taxon>Analgoidea</taxon>
        <taxon>Pyroglyphidae</taxon>
        <taxon>Dermatophagoidinae</taxon>
        <taxon>Dermatophagoides</taxon>
    </lineage>
</organism>
<evidence type="ECO:0000313" key="3">
    <source>
        <dbReference type="Proteomes" id="UP000887458"/>
    </source>
</evidence>
<evidence type="ECO:0000256" key="1">
    <source>
        <dbReference type="SAM" id="Phobius"/>
    </source>
</evidence>
<keyword evidence="1" id="KW-0812">Transmembrane</keyword>